<proteinExistence type="predicted"/>
<evidence type="ECO:0000256" key="3">
    <source>
        <dbReference type="ARBA" id="ARBA00022691"/>
    </source>
</evidence>
<gene>
    <name evidence="5" type="ORF">BOTNAR_0003g00230</name>
</gene>
<accession>A0A4Z1JF15</accession>
<dbReference type="PROSITE" id="PS51683">
    <property type="entry name" value="SAM_OMT_II"/>
    <property type="match status" value="1"/>
</dbReference>
<keyword evidence="3" id="KW-0949">S-adenosyl-L-methionine</keyword>
<dbReference type="GO" id="GO:0008171">
    <property type="term" value="F:O-methyltransferase activity"/>
    <property type="evidence" value="ECO:0007669"/>
    <property type="project" value="InterPro"/>
</dbReference>
<dbReference type="AlphaFoldDB" id="A0A4Z1JF15"/>
<evidence type="ECO:0000313" key="5">
    <source>
        <dbReference type="EMBL" id="TGO70130.1"/>
    </source>
</evidence>
<name>A0A4Z1JF15_9HELO</name>
<dbReference type="Proteomes" id="UP000297452">
    <property type="component" value="Unassembled WGS sequence"/>
</dbReference>
<dbReference type="SUPFAM" id="SSF53335">
    <property type="entry name" value="S-adenosyl-L-methionine-dependent methyltransferases"/>
    <property type="match status" value="1"/>
</dbReference>
<evidence type="ECO:0000259" key="4">
    <source>
        <dbReference type="Pfam" id="PF00891"/>
    </source>
</evidence>
<keyword evidence="2" id="KW-0808">Transferase</keyword>
<evidence type="ECO:0000256" key="1">
    <source>
        <dbReference type="ARBA" id="ARBA00022603"/>
    </source>
</evidence>
<dbReference type="InterPro" id="IPR001077">
    <property type="entry name" value="COMT_C"/>
</dbReference>
<dbReference type="Gene3D" id="3.40.50.150">
    <property type="entry name" value="Vaccinia Virus protein VP39"/>
    <property type="match status" value="1"/>
</dbReference>
<feature type="domain" description="O-methyltransferase C-terminal" evidence="4">
    <location>
        <begin position="2"/>
        <end position="70"/>
    </location>
</feature>
<evidence type="ECO:0000256" key="2">
    <source>
        <dbReference type="ARBA" id="ARBA00022679"/>
    </source>
</evidence>
<dbReference type="InterPro" id="IPR029063">
    <property type="entry name" value="SAM-dependent_MTases_sf"/>
</dbReference>
<protein>
    <recommendedName>
        <fullName evidence="4">O-methyltransferase C-terminal domain-containing protein</fullName>
    </recommendedName>
</protein>
<dbReference type="EMBL" id="PQXJ01000003">
    <property type="protein sequence ID" value="TGO70130.1"/>
    <property type="molecule type" value="Genomic_DNA"/>
</dbReference>
<dbReference type="Pfam" id="PF00891">
    <property type="entry name" value="Methyltransf_2"/>
    <property type="match status" value="1"/>
</dbReference>
<dbReference type="InterPro" id="IPR016461">
    <property type="entry name" value="COMT-like"/>
</dbReference>
<dbReference type="PANTHER" id="PTHR43712:SF5">
    <property type="entry name" value="O-METHYLTRANSFERASE ASQN-RELATED"/>
    <property type="match status" value="1"/>
</dbReference>
<dbReference type="GO" id="GO:0032259">
    <property type="term" value="P:methylation"/>
    <property type="evidence" value="ECO:0007669"/>
    <property type="project" value="UniProtKB-KW"/>
</dbReference>
<organism evidence="5 6">
    <name type="scientific">Botryotinia narcissicola</name>
    <dbReference type="NCBI Taxonomy" id="278944"/>
    <lineage>
        <taxon>Eukaryota</taxon>
        <taxon>Fungi</taxon>
        <taxon>Dikarya</taxon>
        <taxon>Ascomycota</taxon>
        <taxon>Pezizomycotina</taxon>
        <taxon>Leotiomycetes</taxon>
        <taxon>Helotiales</taxon>
        <taxon>Sclerotiniaceae</taxon>
        <taxon>Botryotinia</taxon>
    </lineage>
</organism>
<dbReference type="PANTHER" id="PTHR43712">
    <property type="entry name" value="PUTATIVE (AFU_ORTHOLOGUE AFUA_4G14580)-RELATED"/>
    <property type="match status" value="1"/>
</dbReference>
<keyword evidence="6" id="KW-1185">Reference proteome</keyword>
<sequence length="85" mass="9802">MTFMAHDFFTEQPVMGADVYLFRCVFHNHSDKYCIRILQHLIPALKPGARIVIAEFIVPPPGSVSKHKEWLIRHFFAQIYGPCDG</sequence>
<dbReference type="OrthoDB" id="1606438at2759"/>
<keyword evidence="1" id="KW-0489">Methyltransferase</keyword>
<evidence type="ECO:0000313" key="6">
    <source>
        <dbReference type="Proteomes" id="UP000297452"/>
    </source>
</evidence>
<comment type="caution">
    <text evidence="5">The sequence shown here is derived from an EMBL/GenBank/DDBJ whole genome shotgun (WGS) entry which is preliminary data.</text>
</comment>
<reference evidence="5 6" key="1">
    <citation type="submission" date="2017-12" db="EMBL/GenBank/DDBJ databases">
        <title>Comparative genomics of Botrytis spp.</title>
        <authorList>
            <person name="Valero-Jimenez C.A."/>
            <person name="Tapia P."/>
            <person name="Veloso J."/>
            <person name="Silva-Moreno E."/>
            <person name="Staats M."/>
            <person name="Valdes J.H."/>
            <person name="Van Kan J.A.L."/>
        </authorList>
    </citation>
    <scope>NUCLEOTIDE SEQUENCE [LARGE SCALE GENOMIC DNA]</scope>
    <source>
        <strain evidence="5 6">MUCL2120</strain>
    </source>
</reference>